<evidence type="ECO:0000313" key="2">
    <source>
        <dbReference type="Proteomes" id="UP000042997"/>
    </source>
</evidence>
<organism evidence="1 2">
    <name type="scientific">Rhodococcus ruber</name>
    <dbReference type="NCBI Taxonomy" id="1830"/>
    <lineage>
        <taxon>Bacteria</taxon>
        <taxon>Bacillati</taxon>
        <taxon>Actinomycetota</taxon>
        <taxon>Actinomycetes</taxon>
        <taxon>Mycobacteriales</taxon>
        <taxon>Nocardiaceae</taxon>
        <taxon>Rhodococcus</taxon>
    </lineage>
</organism>
<dbReference type="RefSeq" id="WP_051446067.1">
    <property type="nucleotide sequence ID" value="NZ_JAJNCM010000031.1"/>
</dbReference>
<dbReference type="InterPro" id="IPR036866">
    <property type="entry name" value="RibonucZ/Hydroxyglut_hydro"/>
</dbReference>
<gene>
    <name evidence="1" type="ORF">RHRU231_30003</name>
</gene>
<protein>
    <recommendedName>
        <fullName evidence="3">Metallo-beta-lactamase domain-containing protein</fullName>
    </recommendedName>
</protein>
<name>A0A098BGV6_9NOCA</name>
<dbReference type="Proteomes" id="UP000042997">
    <property type="component" value="Unassembled WGS sequence"/>
</dbReference>
<dbReference type="EMBL" id="CCSD01000039">
    <property type="protein sequence ID" value="CDZ87475.1"/>
    <property type="molecule type" value="Genomic_DNA"/>
</dbReference>
<proteinExistence type="predicted"/>
<dbReference type="Gene3D" id="3.60.15.10">
    <property type="entry name" value="Ribonuclease Z/Hydroxyacylglutathione hydrolase-like"/>
    <property type="match status" value="1"/>
</dbReference>
<evidence type="ECO:0000313" key="1">
    <source>
        <dbReference type="EMBL" id="CDZ87475.1"/>
    </source>
</evidence>
<evidence type="ECO:0008006" key="3">
    <source>
        <dbReference type="Google" id="ProtNLM"/>
    </source>
</evidence>
<reference evidence="1 2" key="1">
    <citation type="journal article" date="2014" name="Genome Announc.">
        <title>Draft Genome Sequence of Propane- and Butane-Oxidizing Actinobacterium Rhodococcus ruber IEGM 231.</title>
        <authorList>
            <person name="Ivshina I.B."/>
            <person name="Kuyukina M.S."/>
            <person name="Krivoruchko A.V."/>
            <person name="Barbe V."/>
            <person name="Fischer C."/>
        </authorList>
    </citation>
    <scope>NUCLEOTIDE SEQUENCE [LARGE SCALE GENOMIC DNA]</scope>
</reference>
<dbReference type="OrthoDB" id="9768813at2"/>
<dbReference type="AlphaFoldDB" id="A0A098BGV6"/>
<sequence length="436" mass="47598">MANNELLPDRGAVFWPVGTGDSSTIVLDDEIVMQVDLHALAMAQDDDTPHVPVVDRLVEALPVVDGVPYLAVFALTHADMDHCLGFEDLLSRVRIGELWATPRMWREFADKDAPNPCPDAKAFQEESERRVAATKKAIGAGEEPDSGDRILVIGYDTDHDSHAYSELPDKYLSWPGESVSTLDEHDCSDRFEAFFHAPFVDDCAAERNETSLAMQITLTDESGVDGKMLLFGDLAHDTIMKIFNYSVDHDRREKVEWDLLLAPHHCSKKVMYISVDGEDVLQEDVLDNFSTTARHDDVVIVSSSDTFRPKDEPGMNPPHRKARDRYQEIAELICTMSWGDEKAPSPVVFGVDASGARIVRESVSALAASAGFAKSATLPSRRRLAAVTSAAVAVARELPSAAAVESQLTGPELVQEAIAVDRGGASAPDVPVGFGR</sequence>
<dbReference type="SUPFAM" id="SSF56281">
    <property type="entry name" value="Metallo-hydrolase/oxidoreductase"/>
    <property type="match status" value="1"/>
</dbReference>
<accession>A0A098BGV6</accession>